<feature type="domain" description="ABC transmembrane type-1" evidence="12">
    <location>
        <begin position="104"/>
        <end position="323"/>
    </location>
</feature>
<feature type="transmembrane region" description="Helical" evidence="10">
    <location>
        <begin position="741"/>
        <end position="766"/>
    </location>
</feature>
<feature type="transmembrane region" description="Helical" evidence="10">
    <location>
        <begin position="259"/>
        <end position="282"/>
    </location>
</feature>
<reference evidence="13" key="2">
    <citation type="submission" date="2021-01" db="UniProtKB">
        <authorList>
            <consortium name="EnsemblPlants"/>
        </authorList>
    </citation>
    <scope>IDENTIFICATION</scope>
</reference>
<dbReference type="SUPFAM" id="SSF90123">
    <property type="entry name" value="ABC transporter transmembrane region"/>
    <property type="match status" value="2"/>
</dbReference>
<protein>
    <submittedName>
        <fullName evidence="13">Uncharacterized protein</fullName>
    </submittedName>
</protein>
<feature type="domain" description="ABC transmembrane type-1" evidence="12">
    <location>
        <begin position="582"/>
        <end position="785"/>
    </location>
</feature>
<evidence type="ECO:0000256" key="8">
    <source>
        <dbReference type="ARBA" id="ARBA00023136"/>
    </source>
</evidence>
<feature type="transmembrane region" description="Helical" evidence="10">
    <location>
        <begin position="666"/>
        <end position="685"/>
    </location>
</feature>
<proteinExistence type="inferred from homology"/>
<evidence type="ECO:0000256" key="4">
    <source>
        <dbReference type="ARBA" id="ARBA00022737"/>
    </source>
</evidence>
<sequence length="934" mass="102718">MKSKTGLFSYSDALDKLLMLIGTLGSIGDGSMTPLTMFILSGLINDFSGAGFDIPNEVVDKSALRTQAVLCCHCSWVISFHCIDFGVISLLPKAMKEYVGQELQREANCIRMEYLKAVLRQEVGYFDTNATSSTSFKVISTISSDAHIIQDTIAEKIPNCLAHLASFILSLTVAFLLSWRLALAAFPLTLFFIAPGIGFSKVLKGLGTKMKDAYGIAGSIAEQAISSIHMTYSYVGEHQTLHRFSCALKKSMKLGIKQGLTKGLLIGSMETIYAVWAFQAWVGSVLVIQGSETGGIVFIAGVCIMVGGVSIMNALPNLSFIIEATDAATQIHEMIDRIPVTDTEEEKGKILPSVRGQIEFRDVDFSYPSRPDTPILQGFNLEVQAGKTIGLVGGSGSGKSTIISLLERFYDPEKGDILLDKYKIKRLQLKWLRSHMGLVNQEPVLFATSIKENILFGKEDAPMELIIHAAKAANAHDFIINYLKDMKLRIAIARALIRDPKILLLDEATSALDAESERLLQEALDQASQGRTTIIIAHCLSTIRKADLIVVLQSGKEVESGSHDELMDMNNGKGGAYSKLHYNFAIMGERLTKRVREKMLRKLLTFEIGWFDEDDNTSAAICARLATEANTVRSLIAERMSLLVQVSFSASLAFALGLLASWRVSIVMIAMQPLLIASFYSKSVLIKSMSAKIKKAQSEGSQLASEATINHRTITAFSSQERILGLFEAAMKCPRKESIKASWFSGLGLFSSQFLTTAAIAVTFWYGGRLMNQKLVTPKNLFQAFVHLDIKGQIELKKMVFSYPARPEQTIFKGLSLKIEAGKTIALVGQRGSRKSTVIGLMERLYDPLEGSVLIYGSDIKSYNLRKLRSYIALVSQETTLFAGTIRENIAYGTEDATEYEVRKAEMLANAHEFISSTSDGYDTYCGERGVQLS</sequence>
<dbReference type="SUPFAM" id="SSF52540">
    <property type="entry name" value="P-loop containing nucleoside triphosphate hydrolases"/>
    <property type="match status" value="2"/>
</dbReference>
<keyword evidence="7 10" id="KW-1133">Transmembrane helix</keyword>
<dbReference type="PANTHER" id="PTHR45136:SF2">
    <property type="entry name" value="ABC TRANSPORTER DOMAIN-CONTAINING PROTEIN"/>
    <property type="match status" value="1"/>
</dbReference>
<dbReference type="Gene3D" id="3.40.50.300">
    <property type="entry name" value="P-loop containing nucleotide triphosphate hydrolases"/>
    <property type="match status" value="2"/>
</dbReference>
<feature type="transmembrane region" description="Helical" evidence="10">
    <location>
        <begin position="185"/>
        <end position="203"/>
    </location>
</feature>
<dbReference type="Pfam" id="PF00664">
    <property type="entry name" value="ABC_membrane"/>
    <property type="match status" value="2"/>
</dbReference>
<accession>A0A7N2L977</accession>
<dbReference type="SMART" id="SM00382">
    <property type="entry name" value="AAA"/>
    <property type="match status" value="1"/>
</dbReference>
<keyword evidence="9" id="KW-0325">Glycoprotein</keyword>
<organism evidence="13 14">
    <name type="scientific">Quercus lobata</name>
    <name type="common">Valley oak</name>
    <dbReference type="NCBI Taxonomy" id="97700"/>
    <lineage>
        <taxon>Eukaryota</taxon>
        <taxon>Viridiplantae</taxon>
        <taxon>Streptophyta</taxon>
        <taxon>Embryophyta</taxon>
        <taxon>Tracheophyta</taxon>
        <taxon>Spermatophyta</taxon>
        <taxon>Magnoliopsida</taxon>
        <taxon>eudicotyledons</taxon>
        <taxon>Gunneridae</taxon>
        <taxon>Pentapetalae</taxon>
        <taxon>rosids</taxon>
        <taxon>fabids</taxon>
        <taxon>Fagales</taxon>
        <taxon>Fagaceae</taxon>
        <taxon>Quercus</taxon>
    </lineage>
</organism>
<dbReference type="InParanoid" id="A0A7N2L977"/>
<dbReference type="GO" id="GO:0005524">
    <property type="term" value="F:ATP binding"/>
    <property type="evidence" value="ECO:0007669"/>
    <property type="project" value="UniProtKB-KW"/>
</dbReference>
<dbReference type="PROSITE" id="PS50929">
    <property type="entry name" value="ABC_TM1F"/>
    <property type="match status" value="2"/>
</dbReference>
<evidence type="ECO:0000256" key="6">
    <source>
        <dbReference type="ARBA" id="ARBA00022840"/>
    </source>
</evidence>
<keyword evidence="8 10" id="KW-0472">Membrane</keyword>
<dbReference type="CDD" id="cd18578">
    <property type="entry name" value="ABC_6TM_Pgp_ABCB1_D2_like"/>
    <property type="match status" value="1"/>
</dbReference>
<keyword evidence="5" id="KW-0547">Nucleotide-binding</keyword>
<dbReference type="InterPro" id="IPR003439">
    <property type="entry name" value="ABC_transporter-like_ATP-bd"/>
</dbReference>
<feature type="transmembrane region" description="Helical" evidence="10">
    <location>
        <begin position="160"/>
        <end position="179"/>
    </location>
</feature>
<feature type="domain" description="ABC transporter" evidence="11">
    <location>
        <begin position="358"/>
        <end position="579"/>
    </location>
</feature>
<keyword evidence="2" id="KW-0813">Transport</keyword>
<dbReference type="InterPro" id="IPR003593">
    <property type="entry name" value="AAA+_ATPase"/>
</dbReference>
<dbReference type="GO" id="GO:0016020">
    <property type="term" value="C:membrane"/>
    <property type="evidence" value="ECO:0007669"/>
    <property type="project" value="InterPro"/>
</dbReference>
<dbReference type="GO" id="GO:0140359">
    <property type="term" value="F:ABC-type transporter activity"/>
    <property type="evidence" value="ECO:0007669"/>
    <property type="project" value="InterPro"/>
</dbReference>
<dbReference type="Proteomes" id="UP000594261">
    <property type="component" value="Chromosome 3"/>
</dbReference>
<keyword evidence="4" id="KW-0677">Repeat</keyword>
<dbReference type="EMBL" id="LRBV02000003">
    <property type="status" value="NOT_ANNOTATED_CDS"/>
    <property type="molecule type" value="Genomic_DNA"/>
</dbReference>
<dbReference type="AlphaFoldDB" id="A0A7N2L977"/>
<keyword evidence="3 10" id="KW-0812">Transmembrane</keyword>
<evidence type="ECO:0000256" key="9">
    <source>
        <dbReference type="ARBA" id="ARBA00023180"/>
    </source>
</evidence>
<evidence type="ECO:0000256" key="7">
    <source>
        <dbReference type="ARBA" id="ARBA00022989"/>
    </source>
</evidence>
<dbReference type="Gene3D" id="1.20.1560.10">
    <property type="entry name" value="ABC transporter type 1, transmembrane domain"/>
    <property type="match status" value="2"/>
</dbReference>
<dbReference type="PROSITE" id="PS50893">
    <property type="entry name" value="ABC_TRANSPORTER_2"/>
    <property type="match status" value="1"/>
</dbReference>
<evidence type="ECO:0000256" key="3">
    <source>
        <dbReference type="ARBA" id="ARBA00022692"/>
    </source>
</evidence>
<dbReference type="InterPro" id="IPR036640">
    <property type="entry name" value="ABC1_TM_sf"/>
</dbReference>
<dbReference type="EnsemblPlants" id="QL03p056254:mrna">
    <property type="protein sequence ID" value="QL03p056254:mrna"/>
    <property type="gene ID" value="QL03p056254"/>
</dbReference>
<feature type="transmembrane region" description="Helical" evidence="10">
    <location>
        <begin position="294"/>
        <end position="315"/>
    </location>
</feature>
<dbReference type="InterPro" id="IPR011527">
    <property type="entry name" value="ABC1_TM_dom"/>
</dbReference>
<reference evidence="13 14" key="1">
    <citation type="journal article" date="2016" name="G3 (Bethesda)">
        <title>First Draft Assembly and Annotation of the Genome of a California Endemic Oak Quercus lobata Nee (Fagaceae).</title>
        <authorList>
            <person name="Sork V.L."/>
            <person name="Fitz-Gibbon S.T."/>
            <person name="Puiu D."/>
            <person name="Crepeau M."/>
            <person name="Gugger P.F."/>
            <person name="Sherman R."/>
            <person name="Stevens K."/>
            <person name="Langley C.H."/>
            <person name="Pellegrini M."/>
            <person name="Salzberg S.L."/>
        </authorList>
    </citation>
    <scope>NUCLEOTIDE SEQUENCE [LARGE SCALE GENOMIC DNA]</scope>
    <source>
        <strain evidence="13 14">cv. SW786</strain>
    </source>
</reference>
<evidence type="ECO:0000313" key="13">
    <source>
        <dbReference type="EnsemblPlants" id="QL03p056254:mrna"/>
    </source>
</evidence>
<evidence type="ECO:0000313" key="14">
    <source>
        <dbReference type="Proteomes" id="UP000594261"/>
    </source>
</evidence>
<dbReference type="Pfam" id="PF00005">
    <property type="entry name" value="ABC_tran"/>
    <property type="match status" value="2"/>
</dbReference>
<dbReference type="OMA" id="WAFQSWV"/>
<dbReference type="GO" id="GO:0016887">
    <property type="term" value="F:ATP hydrolysis activity"/>
    <property type="evidence" value="ECO:0007669"/>
    <property type="project" value="InterPro"/>
</dbReference>
<comment type="similarity">
    <text evidence="1">Belongs to the ABC transporter superfamily. ABCB family. Multidrug resistance exporter (TC 3.A.1.201) subfamily.</text>
</comment>
<dbReference type="InterPro" id="IPR027417">
    <property type="entry name" value="P-loop_NTPase"/>
</dbReference>
<dbReference type="PANTHER" id="PTHR45136">
    <property type="entry name" value="ABC TRANSPORTER DOMAIN-CONTAINING PROTEIN"/>
    <property type="match status" value="1"/>
</dbReference>
<dbReference type="Gramene" id="QL03p056254:mrna">
    <property type="protein sequence ID" value="QL03p056254:mrna"/>
    <property type="gene ID" value="QL03p056254"/>
</dbReference>
<evidence type="ECO:0000256" key="2">
    <source>
        <dbReference type="ARBA" id="ARBA00022448"/>
    </source>
</evidence>
<keyword evidence="14" id="KW-1185">Reference proteome</keyword>
<dbReference type="CDD" id="cd03249">
    <property type="entry name" value="ABC_MTABC3_MDL1_MDL2"/>
    <property type="match status" value="1"/>
</dbReference>
<evidence type="ECO:0000259" key="11">
    <source>
        <dbReference type="PROSITE" id="PS50893"/>
    </source>
</evidence>
<feature type="transmembrane region" description="Helical" evidence="10">
    <location>
        <begin position="642"/>
        <end position="660"/>
    </location>
</feature>
<evidence type="ECO:0000259" key="12">
    <source>
        <dbReference type="PROSITE" id="PS50929"/>
    </source>
</evidence>
<name>A0A7N2L977_QUELO</name>
<evidence type="ECO:0000256" key="10">
    <source>
        <dbReference type="SAM" id="Phobius"/>
    </source>
</evidence>
<evidence type="ECO:0000256" key="1">
    <source>
        <dbReference type="ARBA" id="ARBA00007577"/>
    </source>
</evidence>
<keyword evidence="6" id="KW-0067">ATP-binding</keyword>
<evidence type="ECO:0000256" key="5">
    <source>
        <dbReference type="ARBA" id="ARBA00022741"/>
    </source>
</evidence>
<dbReference type="CDD" id="cd18577">
    <property type="entry name" value="ABC_6TM_Pgp_ABCB1_D1_like"/>
    <property type="match status" value="1"/>
</dbReference>
<dbReference type="FunFam" id="3.40.50.300:FF:000240">
    <property type="entry name" value="ABC transporter B family member 20"/>
    <property type="match status" value="1"/>
</dbReference>